<dbReference type="AlphaFoldDB" id="A0A3L8S6G5"/>
<evidence type="ECO:0000313" key="2">
    <source>
        <dbReference type="EMBL" id="RLV97605.1"/>
    </source>
</evidence>
<sequence length="93" mass="10127">FQITNTFRRSIPTRIPKPKPASTTKAPVKIPAGHLNKPLQDSPSGKIRIIRTVSKACLQSGGRRVHSNSLNGSTDNTWENSLHIGVSLRTAKS</sequence>
<gene>
    <name evidence="2" type="ORF">DV515_00011612</name>
</gene>
<accession>A0A3L8S6G5</accession>
<feature type="compositionally biased region" description="Low complexity" evidence="1">
    <location>
        <begin position="20"/>
        <end position="29"/>
    </location>
</feature>
<reference evidence="2 3" key="1">
    <citation type="journal article" date="2018" name="Proc. R. Soc. B">
        <title>A non-coding region near Follistatin controls head colour polymorphism in the Gouldian finch.</title>
        <authorList>
            <person name="Toomey M.B."/>
            <person name="Marques C.I."/>
            <person name="Andrade P."/>
            <person name="Araujo P.M."/>
            <person name="Sabatino S."/>
            <person name="Gazda M.A."/>
            <person name="Afonso S."/>
            <person name="Lopes R.J."/>
            <person name="Corbo J.C."/>
            <person name="Carneiro M."/>
        </authorList>
    </citation>
    <scope>NUCLEOTIDE SEQUENCE [LARGE SCALE GENOMIC DNA]</scope>
    <source>
        <strain evidence="2">Red01</strain>
        <tissue evidence="2">Muscle</tissue>
    </source>
</reference>
<feature type="non-terminal residue" evidence="2">
    <location>
        <position position="1"/>
    </location>
</feature>
<dbReference type="Proteomes" id="UP000276834">
    <property type="component" value="Unassembled WGS sequence"/>
</dbReference>
<dbReference type="EMBL" id="QUSF01000054">
    <property type="protein sequence ID" value="RLV97605.1"/>
    <property type="molecule type" value="Genomic_DNA"/>
</dbReference>
<protein>
    <submittedName>
        <fullName evidence="2">Uncharacterized protein</fullName>
    </submittedName>
</protein>
<comment type="caution">
    <text evidence="2">The sequence shown here is derived from an EMBL/GenBank/DDBJ whole genome shotgun (WGS) entry which is preliminary data.</text>
</comment>
<evidence type="ECO:0000256" key="1">
    <source>
        <dbReference type="SAM" id="MobiDB-lite"/>
    </source>
</evidence>
<evidence type="ECO:0000313" key="3">
    <source>
        <dbReference type="Proteomes" id="UP000276834"/>
    </source>
</evidence>
<proteinExistence type="predicted"/>
<keyword evidence="3" id="KW-1185">Reference proteome</keyword>
<name>A0A3L8S6G5_CHLGU</name>
<feature type="region of interest" description="Disordered" evidence="1">
    <location>
        <begin position="1"/>
        <end position="44"/>
    </location>
</feature>
<organism evidence="2 3">
    <name type="scientific">Chloebia gouldiae</name>
    <name type="common">Gouldian finch</name>
    <name type="synonym">Erythrura gouldiae</name>
    <dbReference type="NCBI Taxonomy" id="44316"/>
    <lineage>
        <taxon>Eukaryota</taxon>
        <taxon>Metazoa</taxon>
        <taxon>Chordata</taxon>
        <taxon>Craniata</taxon>
        <taxon>Vertebrata</taxon>
        <taxon>Euteleostomi</taxon>
        <taxon>Archelosauria</taxon>
        <taxon>Archosauria</taxon>
        <taxon>Dinosauria</taxon>
        <taxon>Saurischia</taxon>
        <taxon>Theropoda</taxon>
        <taxon>Coelurosauria</taxon>
        <taxon>Aves</taxon>
        <taxon>Neognathae</taxon>
        <taxon>Neoaves</taxon>
        <taxon>Telluraves</taxon>
        <taxon>Australaves</taxon>
        <taxon>Passeriformes</taxon>
        <taxon>Passeroidea</taxon>
        <taxon>Passeridae</taxon>
        <taxon>Chloebia</taxon>
    </lineage>
</organism>